<dbReference type="SUPFAM" id="SSF51197">
    <property type="entry name" value="Clavaminate synthase-like"/>
    <property type="match status" value="1"/>
</dbReference>
<dbReference type="AlphaFoldDB" id="S7RDA0"/>
<dbReference type="PANTHER" id="PTHR12480">
    <property type="entry name" value="ARGININE DEMETHYLASE AND LYSYL-HYDROXYLASE JMJD"/>
    <property type="match status" value="1"/>
</dbReference>
<dbReference type="InterPro" id="IPR050910">
    <property type="entry name" value="JMJD6_ArgDemeth/LysHydrox"/>
</dbReference>
<evidence type="ECO:0000313" key="2">
    <source>
        <dbReference type="EMBL" id="EPQ52190.1"/>
    </source>
</evidence>
<evidence type="ECO:0000313" key="3">
    <source>
        <dbReference type="Proteomes" id="UP000030669"/>
    </source>
</evidence>
<dbReference type="RefSeq" id="XP_007869370.1">
    <property type="nucleotide sequence ID" value="XM_007871179.1"/>
</dbReference>
<dbReference type="STRING" id="670483.S7RDA0"/>
<dbReference type="InterPro" id="IPR041667">
    <property type="entry name" value="Cupin_8"/>
</dbReference>
<dbReference type="eggNOG" id="KOG2131">
    <property type="taxonomic scope" value="Eukaryota"/>
</dbReference>
<dbReference type="GO" id="GO:0016706">
    <property type="term" value="F:2-oxoglutarate-dependent dioxygenase activity"/>
    <property type="evidence" value="ECO:0007669"/>
    <property type="project" value="TreeGrafter"/>
</dbReference>
<dbReference type="GO" id="GO:0005634">
    <property type="term" value="C:nucleus"/>
    <property type="evidence" value="ECO:0007669"/>
    <property type="project" value="TreeGrafter"/>
</dbReference>
<dbReference type="GO" id="GO:0043565">
    <property type="term" value="F:sequence-specific DNA binding"/>
    <property type="evidence" value="ECO:0007669"/>
    <property type="project" value="TreeGrafter"/>
</dbReference>
<protein>
    <submittedName>
        <fullName evidence="2">Clavaminate synthase-like protein</fullName>
    </submittedName>
</protein>
<dbReference type="PANTHER" id="PTHR12480:SF6">
    <property type="entry name" value="2-OXOGLUTARATE AND IRON-DEPENDENT OXYGENASE JMJD4"/>
    <property type="match status" value="1"/>
</dbReference>
<dbReference type="EMBL" id="KB469308">
    <property type="protein sequence ID" value="EPQ52190.1"/>
    <property type="molecule type" value="Genomic_DNA"/>
</dbReference>
<reference evidence="2 3" key="1">
    <citation type="journal article" date="2012" name="Science">
        <title>The Paleozoic origin of enzymatic lignin decomposition reconstructed from 31 fungal genomes.</title>
        <authorList>
            <person name="Floudas D."/>
            <person name="Binder M."/>
            <person name="Riley R."/>
            <person name="Barry K."/>
            <person name="Blanchette R.A."/>
            <person name="Henrissat B."/>
            <person name="Martinez A.T."/>
            <person name="Otillar R."/>
            <person name="Spatafora J.W."/>
            <person name="Yadav J.S."/>
            <person name="Aerts A."/>
            <person name="Benoit I."/>
            <person name="Boyd A."/>
            <person name="Carlson A."/>
            <person name="Copeland A."/>
            <person name="Coutinho P.M."/>
            <person name="de Vries R.P."/>
            <person name="Ferreira P."/>
            <person name="Findley K."/>
            <person name="Foster B."/>
            <person name="Gaskell J."/>
            <person name="Glotzer D."/>
            <person name="Gorecki P."/>
            <person name="Heitman J."/>
            <person name="Hesse C."/>
            <person name="Hori C."/>
            <person name="Igarashi K."/>
            <person name="Jurgens J.A."/>
            <person name="Kallen N."/>
            <person name="Kersten P."/>
            <person name="Kohler A."/>
            <person name="Kuees U."/>
            <person name="Kumar T.K.A."/>
            <person name="Kuo A."/>
            <person name="LaButti K."/>
            <person name="Larrondo L.F."/>
            <person name="Lindquist E."/>
            <person name="Ling A."/>
            <person name="Lombard V."/>
            <person name="Lucas S."/>
            <person name="Lundell T."/>
            <person name="Martin R."/>
            <person name="McLaughlin D.J."/>
            <person name="Morgenstern I."/>
            <person name="Morin E."/>
            <person name="Murat C."/>
            <person name="Nagy L.G."/>
            <person name="Nolan M."/>
            <person name="Ohm R.A."/>
            <person name="Patyshakuliyeva A."/>
            <person name="Rokas A."/>
            <person name="Ruiz-Duenas F.J."/>
            <person name="Sabat G."/>
            <person name="Salamov A."/>
            <person name="Samejima M."/>
            <person name="Schmutz J."/>
            <person name="Slot J.C."/>
            <person name="St John F."/>
            <person name="Stenlid J."/>
            <person name="Sun H."/>
            <person name="Sun S."/>
            <person name="Syed K."/>
            <person name="Tsang A."/>
            <person name="Wiebenga A."/>
            <person name="Young D."/>
            <person name="Pisabarro A."/>
            <person name="Eastwood D.C."/>
            <person name="Martin F."/>
            <person name="Cullen D."/>
            <person name="Grigoriev I.V."/>
            <person name="Hibbett D.S."/>
        </authorList>
    </citation>
    <scope>NUCLEOTIDE SEQUENCE [LARGE SCALE GENOMIC DNA]</scope>
    <source>
        <strain evidence="2 3">ATCC 11539</strain>
    </source>
</reference>
<organism evidence="2 3">
    <name type="scientific">Gloeophyllum trabeum (strain ATCC 11539 / FP-39264 / Madison 617)</name>
    <name type="common">Brown rot fungus</name>
    <dbReference type="NCBI Taxonomy" id="670483"/>
    <lineage>
        <taxon>Eukaryota</taxon>
        <taxon>Fungi</taxon>
        <taxon>Dikarya</taxon>
        <taxon>Basidiomycota</taxon>
        <taxon>Agaricomycotina</taxon>
        <taxon>Agaricomycetes</taxon>
        <taxon>Gloeophyllales</taxon>
        <taxon>Gloeophyllaceae</taxon>
        <taxon>Gloeophyllum</taxon>
    </lineage>
</organism>
<dbReference type="HOGENOM" id="CLU_016785_2_3_1"/>
<evidence type="ECO:0000259" key="1">
    <source>
        <dbReference type="PROSITE" id="PS51184"/>
    </source>
</evidence>
<dbReference type="PROSITE" id="PS51184">
    <property type="entry name" value="JMJC"/>
    <property type="match status" value="1"/>
</dbReference>
<gene>
    <name evidence="2" type="ORF">GLOTRDRAFT_95835</name>
</gene>
<dbReference type="OMA" id="HPCMFSR"/>
<dbReference type="KEGG" id="gtr:GLOTRDRAFT_95835"/>
<dbReference type="Gene3D" id="2.60.120.650">
    <property type="entry name" value="Cupin"/>
    <property type="match status" value="1"/>
</dbReference>
<keyword evidence="3" id="KW-1185">Reference proteome</keyword>
<proteinExistence type="predicted"/>
<dbReference type="InterPro" id="IPR003347">
    <property type="entry name" value="JmjC_dom"/>
</dbReference>
<accession>S7RDA0</accession>
<dbReference type="SMART" id="SM00558">
    <property type="entry name" value="JmjC"/>
    <property type="match status" value="1"/>
</dbReference>
<name>S7RDA0_GLOTA</name>
<dbReference type="Proteomes" id="UP000030669">
    <property type="component" value="Unassembled WGS sequence"/>
</dbReference>
<dbReference type="GO" id="GO:0045905">
    <property type="term" value="P:positive regulation of translational termination"/>
    <property type="evidence" value="ECO:0007669"/>
    <property type="project" value="TreeGrafter"/>
</dbReference>
<dbReference type="GO" id="GO:0005737">
    <property type="term" value="C:cytoplasm"/>
    <property type="evidence" value="ECO:0007669"/>
    <property type="project" value="TreeGrafter"/>
</dbReference>
<dbReference type="Pfam" id="PF13621">
    <property type="entry name" value="Cupin_8"/>
    <property type="match status" value="1"/>
</dbReference>
<dbReference type="OrthoDB" id="424465at2759"/>
<sequence length="397" mass="45646">MDEIPPLNASRTHPIDYLPNAPSYASFLQEYLLQLKPCLMSMPEISLWKASRLWVRRSESGAMKPDIDVLEEAFKDASVDVAYCGETDECGAQRRERMSFSEFATLWRNSPDGKLYLKDFHFCIAGQSGAYRTPDVFADDWLNSYAIAASKGEDDFRFVYLGQHGTNTNFHRDVYGSHSWSCSLAGVKRWRFLAPEYTHLVRDDKSGDMPTGIFSAEAESRFPDIGEARKRIITVWQYPGEAVFVPSGWLHEVQNFGETLSINHNWANATCLLRMSLSLEEEVRLGQQALEGFELGSPQELAVLVQDLTTRNFGWGWKDFFEMIRWRYVGCQEHPPLSTQRKLGVAWDEAADYLRPPPDVERQLVTQVMEEWLRNDENRYLIEVKAVAEEILKHVQH</sequence>
<feature type="domain" description="JmjC" evidence="1">
    <location>
        <begin position="122"/>
        <end position="283"/>
    </location>
</feature>
<dbReference type="GeneID" id="19309768"/>